<dbReference type="AlphaFoldDB" id="A0A8J3YDT3"/>
<dbReference type="Gene3D" id="3.40.50.300">
    <property type="entry name" value="P-loop containing nucleotide triphosphate hydrolases"/>
    <property type="match status" value="1"/>
</dbReference>
<accession>A0A8J3YDT3</accession>
<evidence type="ECO:0000256" key="2">
    <source>
        <dbReference type="ARBA" id="ARBA00022840"/>
    </source>
</evidence>
<dbReference type="SUPFAM" id="SSF52540">
    <property type="entry name" value="P-loop containing nucleoside triphosphate hydrolases"/>
    <property type="match status" value="1"/>
</dbReference>
<dbReference type="EMBL" id="BOOY01000038">
    <property type="protein sequence ID" value="GIJ06110.1"/>
    <property type="molecule type" value="Genomic_DNA"/>
</dbReference>
<keyword evidence="2" id="KW-0067">ATP-binding</keyword>
<dbReference type="InterPro" id="IPR016032">
    <property type="entry name" value="Sig_transdc_resp-reg_C-effctor"/>
</dbReference>
<protein>
    <submittedName>
        <fullName evidence="4">LuxR family transcriptional regulator</fullName>
    </submittedName>
</protein>
<dbReference type="PROSITE" id="PS50043">
    <property type="entry name" value="HTH_LUXR_2"/>
    <property type="match status" value="1"/>
</dbReference>
<comment type="caution">
    <text evidence="4">The sequence shown here is derived from an EMBL/GenBank/DDBJ whole genome shotgun (WGS) entry which is preliminary data.</text>
</comment>
<keyword evidence="5" id="KW-1185">Reference proteome</keyword>
<dbReference type="InterPro" id="IPR000792">
    <property type="entry name" value="Tscrpt_reg_LuxR_C"/>
</dbReference>
<sequence length="853" mass="88927">MELLERADALGLLDDLLGAHDGGRVAVVGGEAGAGKSTLVGAFTQRVRARARVLWGACDPLLTPRALGPLHDIARDVGGALAERIGDAEGAGRGAVFDALLDALDAPRRRSVVVLEDLHWADEATLDLVTFLGRRLARCKVLLIVTYRDDEVGPEHPLRAVLAGLPRGMTRRLPVAPLSAEATAELARRAGREAAGVYEVTGGNPLLVSEVLAAASAGVPATVRDLVLSRLAALSPAARDAAGLVAVVPTRAEAGLIGDVAAVEECLAGGVLVPAGDGVAFRHELLRRAVEEALSPVRRAALHARVLVALGDRADPARLVHHAHHAGDTDAVLRWVPVAARRAQAVAAHRQAAAHYALALPLTLGAPAAQRAELLEAYAFAAYLAGLGGEALGARREALALRAAGDDAEKLGEAWRWLSRMCWWTGHPAEARQAAARAVEVLETLPPGRPLAAAYSNLSQLRMLGGDLDAAIHWGGQALALAHRLGDTAVEAHALTNVGSARMLGGDPEGVADLERAHVLAVSAGLDDDAGRALVNLATFLADRAGADPTDELERALAFTTARDLDGYTRHLLGYRAELRLARGDWAGAQADAEQAVAGADQPGASRVRATAVLGVLRSRRGEPGALDLLTRAADRGWEAGEIQFVGPASAALAEHHWLAGDPAAAADEARRAYDLAVRSGIGQYAGELAVWLWRAGGSPEAPYTLGEPYRLLVGGNWRAAADHWEQRGHPYPMALALACGDTAAAARALRIVERLGAVATARRLRAQLRERGVAVRGPRPATVANPSGLTARQVEVVALLADGLSNAEIAARLSLSAKTVDHHVSAVLAKLGVATRGQAAATARKLGLVPPT</sequence>
<dbReference type="Pfam" id="PF13191">
    <property type="entry name" value="AAA_16"/>
    <property type="match status" value="1"/>
</dbReference>
<name>A0A8J3YDT3_9ACTN</name>
<dbReference type="PROSITE" id="PS00622">
    <property type="entry name" value="HTH_LUXR_1"/>
    <property type="match status" value="1"/>
</dbReference>
<dbReference type="RefSeq" id="WP_203941299.1">
    <property type="nucleotide sequence ID" value="NZ_BAAAGJ010000014.1"/>
</dbReference>
<gene>
    <name evidence="4" type="ORF">Sya03_54620</name>
</gene>
<dbReference type="InterPro" id="IPR041664">
    <property type="entry name" value="AAA_16"/>
</dbReference>
<evidence type="ECO:0000313" key="4">
    <source>
        <dbReference type="EMBL" id="GIJ06110.1"/>
    </source>
</evidence>
<evidence type="ECO:0000313" key="5">
    <source>
        <dbReference type="Proteomes" id="UP000652013"/>
    </source>
</evidence>
<dbReference type="PRINTS" id="PR00038">
    <property type="entry name" value="HTHLUXR"/>
</dbReference>
<feature type="domain" description="HTH luxR-type" evidence="3">
    <location>
        <begin position="783"/>
        <end position="848"/>
    </location>
</feature>
<keyword evidence="1" id="KW-0547">Nucleotide-binding</keyword>
<dbReference type="CDD" id="cd06170">
    <property type="entry name" value="LuxR_C_like"/>
    <property type="match status" value="1"/>
</dbReference>
<dbReference type="Gene3D" id="1.10.10.10">
    <property type="entry name" value="Winged helix-like DNA-binding domain superfamily/Winged helix DNA-binding domain"/>
    <property type="match status" value="1"/>
</dbReference>
<dbReference type="InterPro" id="IPR036388">
    <property type="entry name" value="WH-like_DNA-bd_sf"/>
</dbReference>
<proteinExistence type="predicted"/>
<evidence type="ECO:0000256" key="1">
    <source>
        <dbReference type="ARBA" id="ARBA00022741"/>
    </source>
</evidence>
<dbReference type="Proteomes" id="UP000652013">
    <property type="component" value="Unassembled WGS sequence"/>
</dbReference>
<dbReference type="GO" id="GO:0004016">
    <property type="term" value="F:adenylate cyclase activity"/>
    <property type="evidence" value="ECO:0007669"/>
    <property type="project" value="TreeGrafter"/>
</dbReference>
<dbReference type="Gene3D" id="1.25.40.10">
    <property type="entry name" value="Tetratricopeptide repeat domain"/>
    <property type="match status" value="1"/>
</dbReference>
<dbReference type="SMART" id="SM00421">
    <property type="entry name" value="HTH_LUXR"/>
    <property type="match status" value="1"/>
</dbReference>
<dbReference type="InterPro" id="IPR011990">
    <property type="entry name" value="TPR-like_helical_dom_sf"/>
</dbReference>
<dbReference type="InterPro" id="IPR027417">
    <property type="entry name" value="P-loop_NTPase"/>
</dbReference>
<dbReference type="PANTHER" id="PTHR16305">
    <property type="entry name" value="TESTICULAR SOLUBLE ADENYLYL CYCLASE"/>
    <property type="match status" value="1"/>
</dbReference>
<dbReference type="GO" id="GO:0005737">
    <property type="term" value="C:cytoplasm"/>
    <property type="evidence" value="ECO:0007669"/>
    <property type="project" value="TreeGrafter"/>
</dbReference>
<dbReference type="Pfam" id="PF00196">
    <property type="entry name" value="GerE"/>
    <property type="match status" value="1"/>
</dbReference>
<dbReference type="SUPFAM" id="SSF46894">
    <property type="entry name" value="C-terminal effector domain of the bipartite response regulators"/>
    <property type="match status" value="1"/>
</dbReference>
<dbReference type="SUPFAM" id="SSF48452">
    <property type="entry name" value="TPR-like"/>
    <property type="match status" value="1"/>
</dbReference>
<evidence type="ECO:0000259" key="3">
    <source>
        <dbReference type="PROSITE" id="PS50043"/>
    </source>
</evidence>
<dbReference type="GO" id="GO:0006355">
    <property type="term" value="P:regulation of DNA-templated transcription"/>
    <property type="evidence" value="ECO:0007669"/>
    <property type="project" value="InterPro"/>
</dbReference>
<dbReference type="PANTHER" id="PTHR16305:SF35">
    <property type="entry name" value="TRANSCRIPTIONAL ACTIVATOR DOMAIN"/>
    <property type="match status" value="1"/>
</dbReference>
<dbReference type="GO" id="GO:0003677">
    <property type="term" value="F:DNA binding"/>
    <property type="evidence" value="ECO:0007669"/>
    <property type="project" value="InterPro"/>
</dbReference>
<reference evidence="4" key="1">
    <citation type="submission" date="2021-01" db="EMBL/GenBank/DDBJ databases">
        <title>Whole genome shotgun sequence of Spirilliplanes yamanashiensis NBRC 15828.</title>
        <authorList>
            <person name="Komaki H."/>
            <person name="Tamura T."/>
        </authorList>
    </citation>
    <scope>NUCLEOTIDE SEQUENCE</scope>
    <source>
        <strain evidence="4">NBRC 15828</strain>
    </source>
</reference>
<organism evidence="4 5">
    <name type="scientific">Spirilliplanes yamanashiensis</name>
    <dbReference type="NCBI Taxonomy" id="42233"/>
    <lineage>
        <taxon>Bacteria</taxon>
        <taxon>Bacillati</taxon>
        <taxon>Actinomycetota</taxon>
        <taxon>Actinomycetes</taxon>
        <taxon>Micromonosporales</taxon>
        <taxon>Micromonosporaceae</taxon>
        <taxon>Spirilliplanes</taxon>
    </lineage>
</organism>
<dbReference type="GO" id="GO:0005524">
    <property type="term" value="F:ATP binding"/>
    <property type="evidence" value="ECO:0007669"/>
    <property type="project" value="UniProtKB-KW"/>
</dbReference>